<protein>
    <submittedName>
        <fullName evidence="1">LmbE family protein</fullName>
    </submittedName>
</protein>
<sequence>MPSVLAIFAHPDDIEFCAAGTMLKLRELGWDLHYMNLCSGHGGSVQMDGPTTAKKRLAEAMEAASILGAAFYPPICDDLELTYSVPFLRKVAAVVREAKPTVVLTHAPADYMEDHMAACRLAVTAAFGHGGPNIQTDPPREAFFEDVTLYHAMPHGLRDGLRRRVEAGAYVNTTTVHAVKRQALAAHESQKHWLDVSQGMDSYLLSMDETSLELGRRSGKFEHAEGWRRHLHLGFSGKEIDPLAEVLGGDYLVNEVYERGLEG</sequence>
<dbReference type="SUPFAM" id="SSF102588">
    <property type="entry name" value="LmbE-like"/>
    <property type="match status" value="1"/>
</dbReference>
<reference evidence="1 2" key="1">
    <citation type="submission" date="2019-05" db="EMBL/GenBank/DDBJ databases">
        <title>Verrucobacter flavum gen. nov., sp. nov. a new member of the family Verrucomicrobiaceae.</title>
        <authorList>
            <person name="Szuroczki S."/>
            <person name="Abbaszade G."/>
            <person name="Szabo A."/>
            <person name="Felfoldi T."/>
            <person name="Schumann P."/>
            <person name="Boka K."/>
            <person name="Keki Z."/>
            <person name="Toumi M."/>
            <person name="Toth E."/>
        </authorList>
    </citation>
    <scope>NUCLEOTIDE SEQUENCE [LARGE SCALE GENOMIC DNA]</scope>
    <source>
        <strain evidence="1 2">MG-N-17</strain>
    </source>
</reference>
<dbReference type="InterPro" id="IPR003737">
    <property type="entry name" value="GlcNAc_PI_deacetylase-related"/>
</dbReference>
<evidence type="ECO:0000313" key="1">
    <source>
        <dbReference type="EMBL" id="TLD70990.1"/>
    </source>
</evidence>
<accession>A0A5R8KFA1</accession>
<dbReference type="InterPro" id="IPR024078">
    <property type="entry name" value="LmbE-like_dom_sf"/>
</dbReference>
<dbReference type="PANTHER" id="PTHR12993">
    <property type="entry name" value="N-ACETYLGLUCOSAMINYL-PHOSPHATIDYLINOSITOL DE-N-ACETYLASE-RELATED"/>
    <property type="match status" value="1"/>
</dbReference>
<organism evidence="1 2">
    <name type="scientific">Phragmitibacter flavus</name>
    <dbReference type="NCBI Taxonomy" id="2576071"/>
    <lineage>
        <taxon>Bacteria</taxon>
        <taxon>Pseudomonadati</taxon>
        <taxon>Verrucomicrobiota</taxon>
        <taxon>Verrucomicrobiia</taxon>
        <taxon>Verrucomicrobiales</taxon>
        <taxon>Verrucomicrobiaceae</taxon>
        <taxon>Phragmitibacter</taxon>
    </lineage>
</organism>
<evidence type="ECO:0000313" key="2">
    <source>
        <dbReference type="Proteomes" id="UP000306196"/>
    </source>
</evidence>
<dbReference type="PANTHER" id="PTHR12993:SF30">
    <property type="entry name" value="N-ACETYL-ALPHA-D-GLUCOSAMINYL L-MALATE DEACETYLASE 1"/>
    <property type="match status" value="1"/>
</dbReference>
<dbReference type="Gene3D" id="3.40.50.10320">
    <property type="entry name" value="LmbE-like"/>
    <property type="match status" value="1"/>
</dbReference>
<dbReference type="Proteomes" id="UP000306196">
    <property type="component" value="Unassembled WGS sequence"/>
</dbReference>
<dbReference type="EMBL" id="VAUV01000006">
    <property type="protein sequence ID" value="TLD70990.1"/>
    <property type="molecule type" value="Genomic_DNA"/>
</dbReference>
<comment type="caution">
    <text evidence="1">The sequence shown here is derived from an EMBL/GenBank/DDBJ whole genome shotgun (WGS) entry which is preliminary data.</text>
</comment>
<proteinExistence type="predicted"/>
<dbReference type="RefSeq" id="WP_138085818.1">
    <property type="nucleotide sequence ID" value="NZ_VAUV01000006.1"/>
</dbReference>
<dbReference type="GO" id="GO:0016811">
    <property type="term" value="F:hydrolase activity, acting on carbon-nitrogen (but not peptide) bonds, in linear amides"/>
    <property type="evidence" value="ECO:0007669"/>
    <property type="project" value="TreeGrafter"/>
</dbReference>
<keyword evidence="2" id="KW-1185">Reference proteome</keyword>
<dbReference type="Pfam" id="PF02585">
    <property type="entry name" value="PIG-L"/>
    <property type="match status" value="1"/>
</dbReference>
<dbReference type="OrthoDB" id="9790023at2"/>
<dbReference type="AlphaFoldDB" id="A0A5R8KFA1"/>
<name>A0A5R8KFA1_9BACT</name>
<gene>
    <name evidence="1" type="ORF">FEM03_08710</name>
</gene>